<accession>A0ABD5YAF1</accession>
<dbReference type="Proteomes" id="UP001596432">
    <property type="component" value="Unassembled WGS sequence"/>
</dbReference>
<name>A0ABD5YAF1_9EURY</name>
<sequence>MANTDPEIERMLDEVLEDLLSQDYEQGWLSEALFVMALDLRNDPNVDLQSDYPQLDSAVSEVLDNQPEWVLDLLQETDLPSGFARRASNGDVDVIDVTNEELDHEFLMYPGDDFFEVLVRQYYPIICGENSVQAVTQKTREQKNVARTFALLLISQGLTPGFSILPFVGVYALHLVEENIDEVCDQYDPY</sequence>
<dbReference type="EMBL" id="JBHTAS010000002">
    <property type="protein sequence ID" value="MFC7142895.1"/>
    <property type="molecule type" value="Genomic_DNA"/>
</dbReference>
<dbReference type="RefSeq" id="WP_274326347.1">
    <property type="nucleotide sequence ID" value="NZ_CP118159.1"/>
</dbReference>
<evidence type="ECO:0000313" key="2">
    <source>
        <dbReference type="Proteomes" id="UP001596432"/>
    </source>
</evidence>
<gene>
    <name evidence="1" type="ORF">ACFQMA_24100</name>
</gene>
<proteinExistence type="predicted"/>
<protein>
    <submittedName>
        <fullName evidence="1">Uncharacterized protein</fullName>
    </submittedName>
</protein>
<keyword evidence="2" id="KW-1185">Reference proteome</keyword>
<dbReference type="GeneID" id="78823258"/>
<dbReference type="AlphaFoldDB" id="A0ABD5YAF1"/>
<evidence type="ECO:0000313" key="1">
    <source>
        <dbReference type="EMBL" id="MFC7142895.1"/>
    </source>
</evidence>
<comment type="caution">
    <text evidence="1">The sequence shown here is derived from an EMBL/GenBank/DDBJ whole genome shotgun (WGS) entry which is preliminary data.</text>
</comment>
<reference evidence="1 2" key="1">
    <citation type="journal article" date="2019" name="Int. J. Syst. Evol. Microbiol.">
        <title>The Global Catalogue of Microorganisms (GCM) 10K type strain sequencing project: providing services to taxonomists for standard genome sequencing and annotation.</title>
        <authorList>
            <consortium name="The Broad Institute Genomics Platform"/>
            <consortium name="The Broad Institute Genome Sequencing Center for Infectious Disease"/>
            <person name="Wu L."/>
            <person name="Ma J."/>
        </authorList>
    </citation>
    <scope>NUCLEOTIDE SEQUENCE [LARGE SCALE GENOMIC DNA]</scope>
    <source>
        <strain evidence="1 2">XZYJT29</strain>
    </source>
</reference>
<organism evidence="1 2">
    <name type="scientific">Halosimplex aquaticum</name>
    <dbReference type="NCBI Taxonomy" id="3026162"/>
    <lineage>
        <taxon>Archaea</taxon>
        <taxon>Methanobacteriati</taxon>
        <taxon>Methanobacteriota</taxon>
        <taxon>Stenosarchaea group</taxon>
        <taxon>Halobacteria</taxon>
        <taxon>Halobacteriales</taxon>
        <taxon>Haloarculaceae</taxon>
        <taxon>Halosimplex</taxon>
    </lineage>
</organism>